<dbReference type="HOGENOM" id="CLU_061025_0_0_1"/>
<dbReference type="AlphaFoldDB" id="A0A084BBK0"/>
<protein>
    <submittedName>
        <fullName evidence="2">Uncharacterized protein</fullName>
    </submittedName>
</protein>
<name>A0A084BBK0_STACB</name>
<accession>A0A084BBK0</accession>
<evidence type="ECO:0000313" key="2">
    <source>
        <dbReference type="EMBL" id="KEY74929.1"/>
    </source>
</evidence>
<evidence type="ECO:0000256" key="1">
    <source>
        <dbReference type="SAM" id="SignalP"/>
    </source>
</evidence>
<dbReference type="EMBL" id="KL647405">
    <property type="protein sequence ID" value="KEY74929.1"/>
    <property type="molecule type" value="Genomic_DNA"/>
</dbReference>
<evidence type="ECO:0000313" key="3">
    <source>
        <dbReference type="Proteomes" id="UP000028045"/>
    </source>
</evidence>
<gene>
    <name evidence="2" type="ORF">S7711_10439</name>
</gene>
<reference evidence="2 3" key="1">
    <citation type="journal article" date="2014" name="BMC Genomics">
        <title>Comparative genome sequencing reveals chemotype-specific gene clusters in the toxigenic black mold Stachybotrys.</title>
        <authorList>
            <person name="Semeiks J."/>
            <person name="Borek D."/>
            <person name="Otwinowski Z."/>
            <person name="Grishin N.V."/>
        </authorList>
    </citation>
    <scope>NUCLEOTIDE SEQUENCE [LARGE SCALE GENOMIC DNA]</scope>
    <source>
        <strain evidence="3">CBS 109288 / IBT 7711</strain>
    </source>
</reference>
<keyword evidence="3" id="KW-1185">Reference proteome</keyword>
<organism evidence="2 3">
    <name type="scientific">Stachybotrys chartarum (strain CBS 109288 / IBT 7711)</name>
    <name type="common">Toxic black mold</name>
    <name type="synonym">Stilbospora chartarum</name>
    <dbReference type="NCBI Taxonomy" id="1280523"/>
    <lineage>
        <taxon>Eukaryota</taxon>
        <taxon>Fungi</taxon>
        <taxon>Dikarya</taxon>
        <taxon>Ascomycota</taxon>
        <taxon>Pezizomycotina</taxon>
        <taxon>Sordariomycetes</taxon>
        <taxon>Hypocreomycetidae</taxon>
        <taxon>Hypocreales</taxon>
        <taxon>Stachybotryaceae</taxon>
        <taxon>Stachybotrys</taxon>
    </lineage>
</organism>
<sequence>MRFHYLLQALTAFHAIQALPHGAPDADDYSLKINSTDASIHLDSRAFGPAVLLGQLAQDLLLNTVTGGFAGYFLNSAGGSSNVVDLSEQTLERIATLVRRTIDDAWYERDKADGRTFLQIAGNYARRGAYNQTHPDPAQFSIIDQDRELAHDYANIAQGLLNRISLYGLKGAPLYQVIVGTWVSFRREQIVLSQLLDDINHGSTTLASSARNSFRSDCRAMRDALIDYRDEYDHRVPPLYFNIREFSDVVSSHFINCRQTVECWVSMRAYKQAMYSDADRANVTVRDWDTDYYRISGRCRMNKCNPSSSGTACIEGWRDWARDLRITSMADWRIKKRGDFLTNHIDRNIESLQGLHNGTIVV</sequence>
<keyword evidence="1" id="KW-0732">Signal</keyword>
<proteinExistence type="predicted"/>
<feature type="chain" id="PRO_5001771634" evidence="1">
    <location>
        <begin position="19"/>
        <end position="362"/>
    </location>
</feature>
<dbReference type="Proteomes" id="UP000028045">
    <property type="component" value="Unassembled WGS sequence"/>
</dbReference>
<feature type="signal peptide" evidence="1">
    <location>
        <begin position="1"/>
        <end position="18"/>
    </location>
</feature>